<feature type="region of interest" description="Disordered" evidence="1">
    <location>
        <begin position="126"/>
        <end position="245"/>
    </location>
</feature>
<evidence type="ECO:0000313" key="3">
    <source>
        <dbReference type="Proteomes" id="UP000075885"/>
    </source>
</evidence>
<reference evidence="3" key="1">
    <citation type="submission" date="2013-03" db="EMBL/GenBank/DDBJ databases">
        <title>The Genome Sequence of Anopheles epiroticus epiroticus2.</title>
        <authorList>
            <consortium name="The Broad Institute Genomics Platform"/>
            <person name="Neafsey D.E."/>
            <person name="Howell P."/>
            <person name="Walker B."/>
            <person name="Young S.K."/>
            <person name="Zeng Q."/>
            <person name="Gargeya S."/>
            <person name="Fitzgerald M."/>
            <person name="Haas B."/>
            <person name="Abouelleil A."/>
            <person name="Allen A.W."/>
            <person name="Alvarado L."/>
            <person name="Arachchi H.M."/>
            <person name="Berlin A.M."/>
            <person name="Chapman S.B."/>
            <person name="Gainer-Dewar J."/>
            <person name="Goldberg J."/>
            <person name="Griggs A."/>
            <person name="Gujja S."/>
            <person name="Hansen M."/>
            <person name="Howarth C."/>
            <person name="Imamovic A."/>
            <person name="Ireland A."/>
            <person name="Larimer J."/>
            <person name="McCowan C."/>
            <person name="Murphy C."/>
            <person name="Pearson M."/>
            <person name="Poon T.W."/>
            <person name="Priest M."/>
            <person name="Roberts A."/>
            <person name="Saif S."/>
            <person name="Shea T."/>
            <person name="Sisk P."/>
            <person name="Sykes S."/>
            <person name="Wortman J."/>
            <person name="Nusbaum C."/>
            <person name="Birren B."/>
        </authorList>
    </citation>
    <scope>NUCLEOTIDE SEQUENCE [LARGE SCALE GENOMIC DNA]</scope>
    <source>
        <strain evidence="3">Epiroticus2</strain>
    </source>
</reference>
<dbReference type="EnsemblMetazoa" id="AEPI002146-RA">
    <property type="protein sequence ID" value="AEPI002146-PA"/>
    <property type="gene ID" value="AEPI002146"/>
</dbReference>
<feature type="compositionally biased region" description="Basic and acidic residues" evidence="1">
    <location>
        <begin position="27"/>
        <end position="41"/>
    </location>
</feature>
<keyword evidence="3" id="KW-1185">Reference proteome</keyword>
<proteinExistence type="predicted"/>
<feature type="compositionally biased region" description="Acidic residues" evidence="1">
    <location>
        <begin position="42"/>
        <end position="59"/>
    </location>
</feature>
<dbReference type="AlphaFoldDB" id="A0A182P5F6"/>
<protein>
    <submittedName>
        <fullName evidence="2">Uncharacterized protein</fullName>
    </submittedName>
</protein>
<feature type="compositionally biased region" description="Polar residues" evidence="1">
    <location>
        <begin position="172"/>
        <end position="182"/>
    </location>
</feature>
<feature type="compositionally biased region" description="Low complexity" evidence="1">
    <location>
        <begin position="183"/>
        <end position="202"/>
    </location>
</feature>
<dbReference type="Proteomes" id="UP000075885">
    <property type="component" value="Unassembled WGS sequence"/>
</dbReference>
<feature type="region of interest" description="Disordered" evidence="1">
    <location>
        <begin position="1"/>
        <end position="79"/>
    </location>
</feature>
<sequence length="264" mass="28580">MPPPPSSRGDSSLSPVKELPSPQRNPTLDHRNMRDAEKIEPYSDEDNNPADDDDDDEDLSMMLHDEIDGDENDFAISQSHHFDMRAENRRRRRRRALLRRNSYDRIVAAGSFLPDGDLASCSVGDRAGGSGLKRPGSAPSAGEKKNNYKPSPKPQTLVQPSSHRSQAAEGQAMTNPNTGVTASTSLSNSSSTPNTSTRRSLTAASNHDSSALMGSSSRKTHHTVGRRSSNVSHSISVGSGSTTTTLSRQSNLSMIVFSVLDFLF</sequence>
<evidence type="ECO:0000256" key="1">
    <source>
        <dbReference type="SAM" id="MobiDB-lite"/>
    </source>
</evidence>
<dbReference type="VEuPathDB" id="VectorBase:AEPI002146"/>
<evidence type="ECO:0000313" key="2">
    <source>
        <dbReference type="EnsemblMetazoa" id="AEPI002146-PA"/>
    </source>
</evidence>
<name>A0A182P5F6_9DIPT</name>
<feature type="compositionally biased region" description="Polar residues" evidence="1">
    <location>
        <begin position="154"/>
        <end position="165"/>
    </location>
</feature>
<accession>A0A182P5F6</accession>
<feature type="compositionally biased region" description="Polar residues" evidence="1">
    <location>
        <begin position="203"/>
        <end position="217"/>
    </location>
</feature>
<reference evidence="2" key="2">
    <citation type="submission" date="2020-05" db="UniProtKB">
        <authorList>
            <consortium name="EnsemblMetazoa"/>
        </authorList>
    </citation>
    <scope>IDENTIFICATION</scope>
    <source>
        <strain evidence="2">Epiroticus2</strain>
    </source>
</reference>
<organism evidence="2 3">
    <name type="scientific">Anopheles epiroticus</name>
    <dbReference type="NCBI Taxonomy" id="199890"/>
    <lineage>
        <taxon>Eukaryota</taxon>
        <taxon>Metazoa</taxon>
        <taxon>Ecdysozoa</taxon>
        <taxon>Arthropoda</taxon>
        <taxon>Hexapoda</taxon>
        <taxon>Insecta</taxon>
        <taxon>Pterygota</taxon>
        <taxon>Neoptera</taxon>
        <taxon>Endopterygota</taxon>
        <taxon>Diptera</taxon>
        <taxon>Nematocera</taxon>
        <taxon>Culicoidea</taxon>
        <taxon>Culicidae</taxon>
        <taxon>Anophelinae</taxon>
        <taxon>Anopheles</taxon>
    </lineage>
</organism>
<feature type="compositionally biased region" description="Low complexity" evidence="1">
    <location>
        <begin position="226"/>
        <end position="245"/>
    </location>
</feature>